<dbReference type="PANTHER" id="PTHR45566:SF1">
    <property type="entry name" value="HTH-TYPE TRANSCRIPTIONAL REGULATOR YHJB-RELATED"/>
    <property type="match status" value="1"/>
</dbReference>
<feature type="domain" description="HTH luxR-type" evidence="4">
    <location>
        <begin position="142"/>
        <end position="207"/>
    </location>
</feature>
<evidence type="ECO:0000259" key="4">
    <source>
        <dbReference type="PROSITE" id="PS50043"/>
    </source>
</evidence>
<dbReference type="Gene3D" id="3.40.50.2300">
    <property type="match status" value="1"/>
</dbReference>
<dbReference type="InterPro" id="IPR051015">
    <property type="entry name" value="EvgA-like"/>
</dbReference>
<name>A0A1T1AWF3_RHOFE</name>
<dbReference type="PRINTS" id="PR00038">
    <property type="entry name" value="HTHLUXR"/>
</dbReference>
<dbReference type="CDD" id="cd06170">
    <property type="entry name" value="LuxR_C_like"/>
    <property type="match status" value="1"/>
</dbReference>
<dbReference type="PANTHER" id="PTHR45566">
    <property type="entry name" value="HTH-TYPE TRANSCRIPTIONAL REGULATOR YHJB-RELATED"/>
    <property type="match status" value="1"/>
</dbReference>
<dbReference type="GO" id="GO:0006355">
    <property type="term" value="P:regulation of DNA-templated transcription"/>
    <property type="evidence" value="ECO:0007669"/>
    <property type="project" value="InterPro"/>
</dbReference>
<keyword evidence="2 6" id="KW-0238">DNA-binding</keyword>
<evidence type="ECO:0000313" key="7">
    <source>
        <dbReference type="Proteomes" id="UP000190750"/>
    </source>
</evidence>
<reference evidence="6 7" key="1">
    <citation type="submission" date="2017-01" db="EMBL/GenBank/DDBJ databases">
        <title>Genome sequencing of Rhodoferax fermentans JCM 7819.</title>
        <authorList>
            <person name="Kim Y.J."/>
            <person name="Farh M.E.-A."/>
            <person name="Yang D.-C."/>
        </authorList>
    </citation>
    <scope>NUCLEOTIDE SEQUENCE [LARGE SCALE GENOMIC DNA]</scope>
    <source>
        <strain evidence="6 7">JCM 7819</strain>
    </source>
</reference>
<evidence type="ECO:0000313" key="6">
    <source>
        <dbReference type="EMBL" id="OOV08333.1"/>
    </source>
</evidence>
<dbReference type="SUPFAM" id="SSF46894">
    <property type="entry name" value="C-terminal effector domain of the bipartite response regulators"/>
    <property type="match status" value="1"/>
</dbReference>
<dbReference type="InterPro" id="IPR011006">
    <property type="entry name" value="CheY-like_superfamily"/>
</dbReference>
<dbReference type="RefSeq" id="WP_244899930.1">
    <property type="nucleotide sequence ID" value="NZ_MTJN01000002.1"/>
</dbReference>
<accession>A0A1T1AWF3</accession>
<dbReference type="PROSITE" id="PS50043">
    <property type="entry name" value="HTH_LUXR_2"/>
    <property type="match status" value="1"/>
</dbReference>
<evidence type="ECO:0000256" key="2">
    <source>
        <dbReference type="ARBA" id="ARBA00023125"/>
    </source>
</evidence>
<dbReference type="SUPFAM" id="SSF52172">
    <property type="entry name" value="CheY-like"/>
    <property type="match status" value="1"/>
</dbReference>
<dbReference type="PROSITE" id="PS50110">
    <property type="entry name" value="RESPONSE_REGULATORY"/>
    <property type="match status" value="1"/>
</dbReference>
<feature type="domain" description="Response regulatory" evidence="5">
    <location>
        <begin position="2"/>
        <end position="121"/>
    </location>
</feature>
<comment type="caution">
    <text evidence="6">The sequence shown here is derived from an EMBL/GenBank/DDBJ whole genome shotgun (WGS) entry which is preliminary data.</text>
</comment>
<evidence type="ECO:0000259" key="5">
    <source>
        <dbReference type="PROSITE" id="PS50110"/>
    </source>
</evidence>
<keyword evidence="1 3" id="KW-0597">Phosphoprotein</keyword>
<dbReference type="InterPro" id="IPR000792">
    <property type="entry name" value="Tscrpt_reg_LuxR_C"/>
</dbReference>
<dbReference type="GO" id="GO:0003677">
    <property type="term" value="F:DNA binding"/>
    <property type="evidence" value="ECO:0007669"/>
    <property type="project" value="UniProtKB-KW"/>
</dbReference>
<dbReference type="Pfam" id="PF00072">
    <property type="entry name" value="Response_reg"/>
    <property type="match status" value="1"/>
</dbReference>
<dbReference type="SMART" id="SM00421">
    <property type="entry name" value="HTH_LUXR"/>
    <property type="match status" value="1"/>
</dbReference>
<dbReference type="InterPro" id="IPR058245">
    <property type="entry name" value="NreC/VraR/RcsB-like_REC"/>
</dbReference>
<protein>
    <submittedName>
        <fullName evidence="6">DNA-binding response regulator</fullName>
    </submittedName>
</protein>
<evidence type="ECO:0000256" key="1">
    <source>
        <dbReference type="ARBA" id="ARBA00022553"/>
    </source>
</evidence>
<dbReference type="EMBL" id="MTJN01000002">
    <property type="protein sequence ID" value="OOV08333.1"/>
    <property type="molecule type" value="Genomic_DNA"/>
</dbReference>
<gene>
    <name evidence="6" type="ORF">RF819_17895</name>
</gene>
<dbReference type="InterPro" id="IPR036388">
    <property type="entry name" value="WH-like_DNA-bd_sf"/>
</dbReference>
<proteinExistence type="predicted"/>
<dbReference type="Proteomes" id="UP000190750">
    <property type="component" value="Unassembled WGS sequence"/>
</dbReference>
<dbReference type="CDD" id="cd17535">
    <property type="entry name" value="REC_NarL-like"/>
    <property type="match status" value="1"/>
</dbReference>
<dbReference type="InterPro" id="IPR001789">
    <property type="entry name" value="Sig_transdc_resp-reg_receiver"/>
</dbReference>
<evidence type="ECO:0000256" key="3">
    <source>
        <dbReference type="PROSITE-ProRule" id="PRU00169"/>
    </source>
</evidence>
<dbReference type="Gene3D" id="1.10.10.10">
    <property type="entry name" value="Winged helix-like DNA-binding domain superfamily/Winged helix DNA-binding domain"/>
    <property type="match status" value="1"/>
</dbReference>
<keyword evidence="7" id="KW-1185">Reference proteome</keyword>
<feature type="modified residue" description="4-aspartylphosphate" evidence="3">
    <location>
        <position position="56"/>
    </location>
</feature>
<dbReference type="GO" id="GO:0000160">
    <property type="term" value="P:phosphorelay signal transduction system"/>
    <property type="evidence" value="ECO:0007669"/>
    <property type="project" value="InterPro"/>
</dbReference>
<dbReference type="Pfam" id="PF00196">
    <property type="entry name" value="GerE"/>
    <property type="match status" value="1"/>
</dbReference>
<organism evidence="6 7">
    <name type="scientific">Rhodoferax fermentans</name>
    <dbReference type="NCBI Taxonomy" id="28066"/>
    <lineage>
        <taxon>Bacteria</taxon>
        <taxon>Pseudomonadati</taxon>
        <taxon>Pseudomonadota</taxon>
        <taxon>Betaproteobacteria</taxon>
        <taxon>Burkholderiales</taxon>
        <taxon>Comamonadaceae</taxon>
        <taxon>Rhodoferax</taxon>
    </lineage>
</organism>
<dbReference type="InterPro" id="IPR016032">
    <property type="entry name" value="Sig_transdc_resp-reg_C-effctor"/>
</dbReference>
<dbReference type="SMART" id="SM00448">
    <property type="entry name" value="REC"/>
    <property type="match status" value="1"/>
</dbReference>
<sequence length="217" mass="23314">MKILVVDDHALVRAGLCQVLQGLSPQETTEVFEAADCTRAFVLAAAHPDLDLVLLDYHLPDMNGLAALAIFGERHPELPVVILSGSANPSIAQRVLAQGAAGFVTKSGLSDELLHALRQVLRGEVYSPLEFRSAHQAAPACAEIKAPVFTPRQQEVLQLLLGGCSNRDISEQLSLSDETVKNHVSSILRGFGVKTRTQAALEAGRWGYDKSAPVTSR</sequence>
<dbReference type="STRING" id="28066.RF819_17895"/>
<dbReference type="AlphaFoldDB" id="A0A1T1AWF3"/>